<feature type="compositionally biased region" description="Basic residues" evidence="1">
    <location>
        <begin position="755"/>
        <end position="765"/>
    </location>
</feature>
<evidence type="ECO:0000259" key="2">
    <source>
        <dbReference type="Pfam" id="PF13976"/>
    </source>
</evidence>
<evidence type="ECO:0000313" key="4">
    <source>
        <dbReference type="EMBL" id="GEU67579.1"/>
    </source>
</evidence>
<reference evidence="4" key="1">
    <citation type="journal article" date="2019" name="Sci. Rep.">
        <title>Draft genome of Tanacetum cinerariifolium, the natural source of mosquito coil.</title>
        <authorList>
            <person name="Yamashiro T."/>
            <person name="Shiraishi A."/>
            <person name="Satake H."/>
            <person name="Nakayama K."/>
        </authorList>
    </citation>
    <scope>NUCLEOTIDE SEQUENCE</scope>
</reference>
<accession>A0A6L2M2A7</accession>
<feature type="region of interest" description="Disordered" evidence="1">
    <location>
        <begin position="821"/>
        <end position="902"/>
    </location>
</feature>
<dbReference type="EMBL" id="BKCJ010005592">
    <property type="protein sequence ID" value="GEU67579.1"/>
    <property type="molecule type" value="Genomic_DNA"/>
</dbReference>
<feature type="compositionally biased region" description="Acidic residues" evidence="1">
    <location>
        <begin position="821"/>
        <end position="832"/>
    </location>
</feature>
<dbReference type="InterPro" id="IPR025724">
    <property type="entry name" value="GAG-pre-integrase_dom"/>
</dbReference>
<organism evidence="4">
    <name type="scientific">Tanacetum cinerariifolium</name>
    <name type="common">Dalmatian daisy</name>
    <name type="synonym">Chrysanthemum cinerariifolium</name>
    <dbReference type="NCBI Taxonomy" id="118510"/>
    <lineage>
        <taxon>Eukaryota</taxon>
        <taxon>Viridiplantae</taxon>
        <taxon>Streptophyta</taxon>
        <taxon>Embryophyta</taxon>
        <taxon>Tracheophyta</taxon>
        <taxon>Spermatophyta</taxon>
        <taxon>Magnoliopsida</taxon>
        <taxon>eudicotyledons</taxon>
        <taxon>Gunneridae</taxon>
        <taxon>Pentapetalae</taxon>
        <taxon>asterids</taxon>
        <taxon>campanulids</taxon>
        <taxon>Asterales</taxon>
        <taxon>Asteraceae</taxon>
        <taxon>Asteroideae</taxon>
        <taxon>Anthemideae</taxon>
        <taxon>Anthemidinae</taxon>
        <taxon>Tanacetum</taxon>
    </lineage>
</organism>
<feature type="compositionally biased region" description="Polar residues" evidence="1">
    <location>
        <begin position="1063"/>
        <end position="1082"/>
    </location>
</feature>
<dbReference type="InterPro" id="IPR054722">
    <property type="entry name" value="PolX-like_BBD"/>
</dbReference>
<feature type="region of interest" description="Disordered" evidence="1">
    <location>
        <begin position="1105"/>
        <end position="1168"/>
    </location>
</feature>
<feature type="compositionally biased region" description="Polar residues" evidence="1">
    <location>
        <begin position="881"/>
        <end position="898"/>
    </location>
</feature>
<feature type="region of interest" description="Disordered" evidence="1">
    <location>
        <begin position="1063"/>
        <end position="1084"/>
    </location>
</feature>
<feature type="compositionally biased region" description="Basic and acidic residues" evidence="1">
    <location>
        <begin position="856"/>
        <end position="873"/>
    </location>
</feature>
<gene>
    <name evidence="4" type="ORF">Tci_039557</name>
</gene>
<comment type="caution">
    <text evidence="4">The sequence shown here is derived from an EMBL/GenBank/DDBJ whole genome shotgun (WGS) entry which is preliminary data.</text>
</comment>
<feature type="domain" description="GAG-pre-integrase" evidence="2">
    <location>
        <begin position="1396"/>
        <end position="1449"/>
    </location>
</feature>
<proteinExistence type="predicted"/>
<dbReference type="PANTHER" id="PTHR11439:SF483">
    <property type="entry name" value="PEPTIDE SYNTHASE GLIP-LIKE, PUTATIVE (AFU_ORTHOLOGUE AFUA_3G12920)-RELATED"/>
    <property type="match status" value="1"/>
</dbReference>
<dbReference type="PANTHER" id="PTHR11439">
    <property type="entry name" value="GAG-POL-RELATED RETROTRANSPOSON"/>
    <property type="match status" value="1"/>
</dbReference>
<feature type="region of interest" description="Disordered" evidence="1">
    <location>
        <begin position="24"/>
        <end position="49"/>
    </location>
</feature>
<feature type="region of interest" description="Disordered" evidence="1">
    <location>
        <begin position="338"/>
        <end position="377"/>
    </location>
</feature>
<evidence type="ECO:0000259" key="3">
    <source>
        <dbReference type="Pfam" id="PF22936"/>
    </source>
</evidence>
<feature type="region of interest" description="Disordered" evidence="1">
    <location>
        <begin position="1024"/>
        <end position="1044"/>
    </location>
</feature>
<feature type="compositionally biased region" description="Polar residues" evidence="1">
    <location>
        <begin position="1123"/>
        <end position="1156"/>
    </location>
</feature>
<dbReference type="Pfam" id="PF22936">
    <property type="entry name" value="Pol_BBD"/>
    <property type="match status" value="1"/>
</dbReference>
<sequence>MDSNSSLGKFCLGEYIVEISSDKVERSRDWDSPEYQDTTNSGGKKETKAIHKMDTEEVSDRFVTPCFVTGPEAYDGEINFGVEENMISNEYAVKLCLEHEVKRGNIIVKKELIVAVREITDFEAGTITIYPDIDPFLEDTKEEEKNIDDWDQLLDFKLDDIPLSGGEELMSFEEATKEALALRISQKFALLEEVRPVLETMAYHAKYKKVLDEIWKDKVELDGMIVKEEAIKKVIGKALKEKYDPKAFIFPIRLEGQVNKNALVNTGSDINTMPYRIYEQSGREEMKKIDYEGRLIPEDPQPSVPRVGIPRPSRASTQDFYDRMGSMEIRQEAIERMDVPLQGDYNPPGYAQPRYDQYYQQYPPPPPQYQQQQDDAEDSVVKRSLFITPVAAKCKDLGATSVVMKSRLSVAKTLTATNKVSGVFSLSRDSSQIRFGNDNFATITGYGDYVQGTLSICHDGKYDIVSTSMAAAKLYADLQGTQVDQTKYHSMIGELMYLTSSRPDIAFATFDFGFELIAYSDADHVGCNDDCKSTFGGIPFLRDKLVSRLSKKQDCTAISDSLDENIISGLPPFSAITPDEHVLSTKKPDNSLSMGDEHLDTIPTTESDEFIKSGVENLIPIPIETLDNPFIASVNIKVIESFMQKIGYQGIVDKKKDVIQYPRFTKLIIDDLMKKYPSIPQRLDEDYHSIKDDILLVSVYSTGNVLFREMPIPNAFLTDEIHATNDYKETPTLTTASPQGKKRKQVSRETSSPRKSLKVTIRQKKQSTTLISPPGDDRKRDEMVEATLLSLTLYKTALAAEVQENIAKVQEKLEDEDIEKMVEGEEDEESYENDVTKKKNYKKDKDEEKDDDVEKTDDAAKEKDNDDHTDHTLVRIHATGSMETRNEQIQTPIPTPNRSFRKDLSSYKTISKELTAIVSPTIATTSKSKNKPNASLIYLNSKNEKRVMYLVEIVKFCDDTLEKVLKEVKLRIFQTKFWKKPPLLETPKTPQTHSVRYDDKETKSFTIAIQKSCKSDWKRSFCGREAEDNETTKKRSKKEKEDLKAQLQDKGIAINFSKSTSVTQSNVSNDFSKPGTAQTLPMNKNPCLKNMNVLAPRMYKLHTDHTQARTSKLPQDSKKTNKRVSFSTGVIPTTSVSRPQLKSNPQGDRVMYNNSQGKKKEVEDHRRSVKLSKNKMSITACNDSLNAKTMNVKSVFAMCDQCVLIDKHDMCVLKSADKPLKETVASESNNKPRNFTRKLYERISKTCSWWYPKFTPSGYIWKPKSGKENVNPNLSMPLGKASRTANLIEIVLFIVDSRCSKHMTGNLKLLINFVEKFLGTVKFENDQIAPILRYGDLVQGSITIKRVYYVEGLNYNLFSVGQFYDKDLEVAFRKSTCFIRDLKGNDLLTGSRGTDLYSITLRDTNCPNLICLMAKATSSQAWLWHRRLSHLNFDTNNLLSKNDIVVGLP</sequence>
<name>A0A6L2M2A7_TANCI</name>
<feature type="compositionally biased region" description="Low complexity" evidence="1">
    <location>
        <begin position="352"/>
        <end position="361"/>
    </location>
</feature>
<feature type="region of interest" description="Disordered" evidence="1">
    <location>
        <begin position="295"/>
        <end position="317"/>
    </location>
</feature>
<evidence type="ECO:0000256" key="1">
    <source>
        <dbReference type="SAM" id="MobiDB-lite"/>
    </source>
</evidence>
<feature type="region of interest" description="Disordered" evidence="1">
    <location>
        <begin position="728"/>
        <end position="781"/>
    </location>
</feature>
<protein>
    <submittedName>
        <fullName evidence="4">Uncharacterized protein</fullName>
    </submittedName>
</protein>
<feature type="domain" description="Retrovirus-related Pol polyprotein from transposon TNT 1-94-like beta-barrel" evidence="3">
    <location>
        <begin position="1293"/>
        <end position="1366"/>
    </location>
</feature>
<dbReference type="Pfam" id="PF13976">
    <property type="entry name" value="gag_pre-integrs"/>
    <property type="match status" value="1"/>
</dbReference>